<dbReference type="PROSITE" id="PS00380">
    <property type="entry name" value="RHODANESE_1"/>
    <property type="match status" value="1"/>
</dbReference>
<reference evidence="3 4" key="1">
    <citation type="submission" date="2019-03" db="EMBL/GenBank/DDBJ databases">
        <title>Genomic Encyclopedia of Type Strains, Phase IV (KMG-IV): sequencing the most valuable type-strain genomes for metagenomic binning, comparative biology and taxonomic classification.</title>
        <authorList>
            <person name="Goeker M."/>
        </authorList>
    </citation>
    <scope>NUCLEOTIDE SEQUENCE [LARGE SCALE GENOMIC DNA]</scope>
    <source>
        <strain evidence="3 4">DSM 100309</strain>
    </source>
</reference>
<accession>A0A4R3YI80</accession>
<dbReference type="InterPro" id="IPR036873">
    <property type="entry name" value="Rhodanese-like_dom_sf"/>
</dbReference>
<dbReference type="Proteomes" id="UP000295367">
    <property type="component" value="Unassembled WGS sequence"/>
</dbReference>
<dbReference type="GO" id="GO:0002098">
    <property type="term" value="P:tRNA wobble uridine modification"/>
    <property type="evidence" value="ECO:0007669"/>
    <property type="project" value="InterPro"/>
</dbReference>
<proteinExistence type="predicted"/>
<dbReference type="EMBL" id="SMCO01000001">
    <property type="protein sequence ID" value="TCV90704.1"/>
    <property type="molecule type" value="Genomic_DNA"/>
</dbReference>
<dbReference type="GO" id="GO:0004792">
    <property type="term" value="F:thiosulfate-cyanide sulfurtransferase activity"/>
    <property type="evidence" value="ECO:0007669"/>
    <property type="project" value="InterPro"/>
</dbReference>
<dbReference type="PROSITE" id="PS50206">
    <property type="entry name" value="RHODANESE_3"/>
    <property type="match status" value="1"/>
</dbReference>
<dbReference type="NCBIfam" id="TIGR03167">
    <property type="entry name" value="tRNA_sel_U_synt"/>
    <property type="match status" value="1"/>
</dbReference>
<dbReference type="Pfam" id="PF26341">
    <property type="entry name" value="AAA_SelU"/>
    <property type="match status" value="1"/>
</dbReference>
<name>A0A4R3YI80_9PROT</name>
<dbReference type="NCBIfam" id="NF008750">
    <property type="entry name" value="PRK11784.1-2"/>
    <property type="match status" value="1"/>
</dbReference>
<dbReference type="AlphaFoldDB" id="A0A4R3YI80"/>
<dbReference type="PANTHER" id="PTHR30401:SF0">
    <property type="entry name" value="TRNA 2-SELENOURIDINE SYNTHASE"/>
    <property type="match status" value="1"/>
</dbReference>
<organism evidence="3 4">
    <name type="scientific">Sulfurirhabdus autotrophica</name>
    <dbReference type="NCBI Taxonomy" id="1706046"/>
    <lineage>
        <taxon>Bacteria</taxon>
        <taxon>Pseudomonadati</taxon>
        <taxon>Pseudomonadota</taxon>
        <taxon>Betaproteobacteria</taxon>
        <taxon>Nitrosomonadales</taxon>
        <taxon>Sulfuricellaceae</taxon>
        <taxon>Sulfurirhabdus</taxon>
    </lineage>
</organism>
<keyword evidence="1" id="KW-0711">Selenium</keyword>
<dbReference type="Gene3D" id="3.40.250.10">
    <property type="entry name" value="Rhodanese-like domain"/>
    <property type="match status" value="1"/>
</dbReference>
<dbReference type="GO" id="GO:0043828">
    <property type="term" value="F:tRNA 2-selenouridine synthase activity"/>
    <property type="evidence" value="ECO:0007669"/>
    <property type="project" value="InterPro"/>
</dbReference>
<dbReference type="RefSeq" id="WP_124947985.1">
    <property type="nucleotide sequence ID" value="NZ_BHVT01000073.1"/>
</dbReference>
<dbReference type="SUPFAM" id="SSF52821">
    <property type="entry name" value="Rhodanese/Cell cycle control phosphatase"/>
    <property type="match status" value="1"/>
</dbReference>
<dbReference type="InterPro" id="IPR001307">
    <property type="entry name" value="Thiosulphate_STrfase_CS"/>
</dbReference>
<gene>
    <name evidence="3" type="ORF">EDC63_101678</name>
</gene>
<dbReference type="Pfam" id="PF00581">
    <property type="entry name" value="Rhodanese"/>
    <property type="match status" value="1"/>
</dbReference>
<dbReference type="OrthoDB" id="9808735at2"/>
<evidence type="ECO:0000259" key="2">
    <source>
        <dbReference type="PROSITE" id="PS50206"/>
    </source>
</evidence>
<keyword evidence="4" id="KW-1185">Reference proteome</keyword>
<dbReference type="SMART" id="SM00450">
    <property type="entry name" value="RHOD"/>
    <property type="match status" value="1"/>
</dbReference>
<evidence type="ECO:0000313" key="3">
    <source>
        <dbReference type="EMBL" id="TCV90704.1"/>
    </source>
</evidence>
<comment type="caution">
    <text evidence="3">The sequence shown here is derived from an EMBL/GenBank/DDBJ whole genome shotgun (WGS) entry which is preliminary data.</text>
</comment>
<evidence type="ECO:0000256" key="1">
    <source>
        <dbReference type="ARBA" id="ARBA00023266"/>
    </source>
</evidence>
<sequence length="345" mass="39518">MQSNGITVSQLSEFDEIIDVRSPSEFREDHIPGAINFPVLNDEERARVGTIYKQVSTFDAKKVGAALVSRNIADHIDEHFCNKPKNWRPLIYCWRGGSRSGAMVHILNKIGWRAGQLEGGYKSYRRSVLEELEILPAKFQYRVVCGLTGSGKSRLLQAIEKLGAQVLDLEGLALHRGSVLGNWPETDQPPQKLFDSSVWWKLRHFDPARPVYLEAESKKVGNIRVPEALIQAMWQGQCIRLEVSRELRITLLKEEYAHYLENPESLNKKLDFLTSIYGHDQIEKWKQLVQDGHWDSLVMALLERHYDPSYSRSMLKHYPHFDQGILLNVTQIDESGMLALARQAL</sequence>
<dbReference type="PANTHER" id="PTHR30401">
    <property type="entry name" value="TRNA 2-SELENOURIDINE SYNTHASE"/>
    <property type="match status" value="1"/>
</dbReference>
<evidence type="ECO:0000313" key="4">
    <source>
        <dbReference type="Proteomes" id="UP000295367"/>
    </source>
</evidence>
<dbReference type="NCBIfam" id="NF008752">
    <property type="entry name" value="PRK11784.1-4"/>
    <property type="match status" value="1"/>
</dbReference>
<dbReference type="InterPro" id="IPR058840">
    <property type="entry name" value="AAA_SelU"/>
</dbReference>
<protein>
    <submittedName>
        <fullName evidence="3">tRNA 2-selenouridine synthase</fullName>
    </submittedName>
</protein>
<feature type="domain" description="Rhodanese" evidence="2">
    <location>
        <begin position="17"/>
        <end position="133"/>
    </location>
</feature>
<dbReference type="InterPro" id="IPR017582">
    <property type="entry name" value="SelU"/>
</dbReference>
<dbReference type="InterPro" id="IPR001763">
    <property type="entry name" value="Rhodanese-like_dom"/>
</dbReference>